<dbReference type="InterPro" id="IPR011335">
    <property type="entry name" value="Restrct_endonuc-II-like"/>
</dbReference>
<keyword evidence="4" id="KW-1185">Reference proteome</keyword>
<dbReference type="HAMAP" id="MF_00048">
    <property type="entry name" value="UPF0102"/>
    <property type="match status" value="1"/>
</dbReference>
<accession>A0A516H075</accession>
<evidence type="ECO:0000313" key="4">
    <source>
        <dbReference type="Proteomes" id="UP000317496"/>
    </source>
</evidence>
<organism evidence="3 4">
    <name type="scientific">Ferrovibrio terrae</name>
    <dbReference type="NCBI Taxonomy" id="2594003"/>
    <lineage>
        <taxon>Bacteria</taxon>
        <taxon>Pseudomonadati</taxon>
        <taxon>Pseudomonadota</taxon>
        <taxon>Alphaproteobacteria</taxon>
        <taxon>Rhodospirillales</taxon>
        <taxon>Rhodospirillaceae</taxon>
        <taxon>Ferrovibrio</taxon>
    </lineage>
</organism>
<dbReference type="PANTHER" id="PTHR34039:SF1">
    <property type="entry name" value="UPF0102 PROTEIN YRAN"/>
    <property type="match status" value="1"/>
</dbReference>
<gene>
    <name evidence="3" type="ORF">FNB15_07800</name>
</gene>
<dbReference type="EMBL" id="CP041636">
    <property type="protein sequence ID" value="QDO97177.1"/>
    <property type="molecule type" value="Genomic_DNA"/>
</dbReference>
<dbReference type="SUPFAM" id="SSF52980">
    <property type="entry name" value="Restriction endonuclease-like"/>
    <property type="match status" value="1"/>
</dbReference>
<dbReference type="OrthoDB" id="9812968at2"/>
<dbReference type="KEGG" id="fer:FNB15_07800"/>
<protein>
    <recommendedName>
        <fullName evidence="2">UPF0102 protein FNB15_07800</fullName>
    </recommendedName>
</protein>
<dbReference type="PANTHER" id="PTHR34039">
    <property type="entry name" value="UPF0102 PROTEIN YRAN"/>
    <property type="match status" value="1"/>
</dbReference>
<dbReference type="Proteomes" id="UP000317496">
    <property type="component" value="Chromosome"/>
</dbReference>
<name>A0A516H075_9PROT</name>
<evidence type="ECO:0000256" key="1">
    <source>
        <dbReference type="ARBA" id="ARBA00006738"/>
    </source>
</evidence>
<dbReference type="Pfam" id="PF02021">
    <property type="entry name" value="UPF0102"/>
    <property type="match status" value="1"/>
</dbReference>
<dbReference type="InterPro" id="IPR011856">
    <property type="entry name" value="tRNA_endonuc-like_dom_sf"/>
</dbReference>
<dbReference type="InterPro" id="IPR003509">
    <property type="entry name" value="UPF0102_YraN-like"/>
</dbReference>
<proteinExistence type="inferred from homology"/>
<dbReference type="Gene3D" id="3.40.1350.10">
    <property type="match status" value="1"/>
</dbReference>
<dbReference type="AlphaFoldDB" id="A0A516H075"/>
<dbReference type="RefSeq" id="WP_144068158.1">
    <property type="nucleotide sequence ID" value="NZ_CP041636.1"/>
</dbReference>
<reference evidence="3 4" key="1">
    <citation type="submission" date="2019-07" db="EMBL/GenBank/DDBJ databases">
        <title>Genome sequencing for Ferrovibrio sp. K5.</title>
        <authorList>
            <person name="Park S.-J."/>
        </authorList>
    </citation>
    <scope>NUCLEOTIDE SEQUENCE [LARGE SCALE GENOMIC DNA]</scope>
    <source>
        <strain evidence="3 4">K5</strain>
    </source>
</reference>
<comment type="similarity">
    <text evidence="1 2">Belongs to the UPF0102 family.</text>
</comment>
<evidence type="ECO:0000256" key="2">
    <source>
        <dbReference type="HAMAP-Rule" id="MF_00048"/>
    </source>
</evidence>
<dbReference type="GO" id="GO:0003676">
    <property type="term" value="F:nucleic acid binding"/>
    <property type="evidence" value="ECO:0007669"/>
    <property type="project" value="InterPro"/>
</dbReference>
<sequence>MARTDRGPERHVRGRAGEARAVWWLRLQGFRILARNWRHPLGEIDILARRGRLIVAVEVKWRDSVDRAAEAVLPAQRHRIARAAAVFLGQQADAATLSLRFDAMLLAPGRWPRHIRDAWRV</sequence>
<dbReference type="NCBIfam" id="NF009151">
    <property type="entry name" value="PRK12497.1-5"/>
    <property type="match status" value="1"/>
</dbReference>
<evidence type="ECO:0000313" key="3">
    <source>
        <dbReference type="EMBL" id="QDO97177.1"/>
    </source>
</evidence>